<feature type="compositionally biased region" description="Polar residues" evidence="5">
    <location>
        <begin position="394"/>
        <end position="410"/>
    </location>
</feature>
<feature type="region of interest" description="Disordered" evidence="5">
    <location>
        <begin position="485"/>
        <end position="547"/>
    </location>
</feature>
<dbReference type="Pfam" id="PF22437">
    <property type="entry name" value="DBF4_BRCT"/>
    <property type="match status" value="1"/>
</dbReference>
<dbReference type="PROSITE" id="PS51265">
    <property type="entry name" value="ZF_DBF4"/>
    <property type="match status" value="1"/>
</dbReference>
<dbReference type="RefSeq" id="XP_070861724.1">
    <property type="nucleotide sequence ID" value="XM_071006607.1"/>
</dbReference>
<dbReference type="Gene3D" id="6.10.250.3410">
    <property type="entry name" value="DBF zinc finger"/>
    <property type="match status" value="1"/>
</dbReference>
<evidence type="ECO:0000256" key="5">
    <source>
        <dbReference type="SAM" id="MobiDB-lite"/>
    </source>
</evidence>
<feature type="region of interest" description="Disordered" evidence="5">
    <location>
        <begin position="160"/>
        <end position="184"/>
    </location>
</feature>
<dbReference type="InterPro" id="IPR013939">
    <property type="entry name" value="Regulatory_Dfp1/Him1"/>
</dbReference>
<feature type="compositionally biased region" description="Basic and acidic residues" evidence="5">
    <location>
        <begin position="496"/>
        <end position="507"/>
    </location>
</feature>
<evidence type="ECO:0000256" key="1">
    <source>
        <dbReference type="ARBA" id="ARBA00022723"/>
    </source>
</evidence>
<dbReference type="PANTHER" id="PTHR15375">
    <property type="entry name" value="ACTIVATOR OF S-PHASE KINASE-RELATED"/>
    <property type="match status" value="1"/>
</dbReference>
<feature type="region of interest" description="Disordered" evidence="5">
    <location>
        <begin position="332"/>
        <end position="410"/>
    </location>
</feature>
<dbReference type="PANTHER" id="PTHR15375:SF26">
    <property type="entry name" value="PROTEIN CHIFFON"/>
    <property type="match status" value="1"/>
</dbReference>
<feature type="compositionally biased region" description="Low complexity" evidence="5">
    <location>
        <begin position="61"/>
        <end position="71"/>
    </location>
</feature>
<sequence>MASRRTPLIDNPNAANSPLRSLNMMKQKRSLANVQREDAYGQQPPSKKQILDVSSQRTGRNSRASVNNSAANRRDKVAVEAHAPQQQQQQQQQQRYSEKEKETILIWQRQNRARFPKMVFFFESVPSDLKEKLVRGIVRLGAREVKFFSNDVTHVVTSRNIPAHVPPPQQEPADTDEQPQTINPSLLDRQQQDVRRRLFADLAPKSTKPARSTDVLVRAQEMGKKVYNVEKLHRILVNLLEVDVNGSSTRQSTQGGATIDQMIESERMARAYDMEKSSNDMHILKGPFIYVYDMQERCKPIMAREYTPVAEKRDGEWPQFRSVANGRCPFVEDADAQAHREARATRAKEKEREARAQKTAAAAAATSAPRLRPSKEHSPQRMTGKRNRDEATDNLGNPEQYSRVTSMSRQASWDKLSAGKLMENPFTGKAPGGKLHAGEPIASGIQNATVTSAIRSQMISSTSGTLGAKAATSREMLGLQRKVLKMSGPSTSHADGSSRRAHTETSHEGTSGRLASRSVAEIAAEEAGSKERKLSLQRAQAPEREKRELKPGFCENCQNKFRDFDEHILSEKHRNFAEDARNWTELDKLLGRLGRQPKSGTAAQSDPSNVF</sequence>
<dbReference type="InterPro" id="IPR051590">
    <property type="entry name" value="Replication_Regulatory_Kinase"/>
</dbReference>
<dbReference type="GeneID" id="98116719"/>
<feature type="compositionally biased region" description="Basic and acidic residues" evidence="5">
    <location>
        <begin position="336"/>
        <end position="356"/>
    </location>
</feature>
<name>A0ABR4MQM1_9PEZI</name>
<dbReference type="SMART" id="SM00586">
    <property type="entry name" value="ZnF_DBF"/>
    <property type="match status" value="1"/>
</dbReference>
<comment type="caution">
    <text evidence="7">The sequence shown here is derived from an EMBL/GenBank/DDBJ whole genome shotgun (WGS) entry which is preliminary data.</text>
</comment>
<gene>
    <name evidence="7" type="ORF">HOO65_021086</name>
</gene>
<keyword evidence="2 4" id="KW-0863">Zinc-finger</keyword>
<protein>
    <submittedName>
        <fullName evidence="7">Hsk1-interacting molecule 1</fullName>
    </submittedName>
</protein>
<keyword evidence="3" id="KW-0862">Zinc</keyword>
<evidence type="ECO:0000256" key="3">
    <source>
        <dbReference type="ARBA" id="ARBA00022833"/>
    </source>
</evidence>
<dbReference type="EMBL" id="JABSNW010000002">
    <property type="protein sequence ID" value="KAL2890544.1"/>
    <property type="molecule type" value="Genomic_DNA"/>
</dbReference>
<dbReference type="Proteomes" id="UP001610728">
    <property type="component" value="Unassembled WGS sequence"/>
</dbReference>
<feature type="region of interest" description="Disordered" evidence="5">
    <location>
        <begin position="1"/>
        <end position="97"/>
    </location>
</feature>
<dbReference type="InterPro" id="IPR055116">
    <property type="entry name" value="DBF4_BRCT"/>
</dbReference>
<feature type="domain" description="DBF4-type" evidence="6">
    <location>
        <begin position="547"/>
        <end position="596"/>
    </location>
</feature>
<proteinExistence type="predicted"/>
<keyword evidence="1" id="KW-0479">Metal-binding</keyword>
<evidence type="ECO:0000313" key="8">
    <source>
        <dbReference type="Proteomes" id="UP001610728"/>
    </source>
</evidence>
<feature type="compositionally biased region" description="Polar residues" evidence="5">
    <location>
        <begin position="598"/>
        <end position="611"/>
    </location>
</feature>
<dbReference type="InterPro" id="IPR006572">
    <property type="entry name" value="Znf_DBF"/>
</dbReference>
<reference evidence="7 8" key="1">
    <citation type="submission" date="2020-05" db="EMBL/GenBank/DDBJ databases">
        <title>Ceratocystis lukuohia genome.</title>
        <authorList>
            <person name="Harrington T.C."/>
            <person name="Kim K."/>
            <person name="Mayers C.G."/>
        </authorList>
    </citation>
    <scope>NUCLEOTIDE SEQUENCE [LARGE SCALE GENOMIC DNA]</scope>
    <source>
        <strain evidence="7 8">C4212</strain>
    </source>
</reference>
<evidence type="ECO:0000259" key="6">
    <source>
        <dbReference type="PROSITE" id="PS51265"/>
    </source>
</evidence>
<organism evidence="7 8">
    <name type="scientific">Ceratocystis lukuohia</name>
    <dbReference type="NCBI Taxonomy" id="2019550"/>
    <lineage>
        <taxon>Eukaryota</taxon>
        <taxon>Fungi</taxon>
        <taxon>Dikarya</taxon>
        <taxon>Ascomycota</taxon>
        <taxon>Pezizomycotina</taxon>
        <taxon>Sordariomycetes</taxon>
        <taxon>Hypocreomycetidae</taxon>
        <taxon>Microascales</taxon>
        <taxon>Ceratocystidaceae</taxon>
        <taxon>Ceratocystis</taxon>
    </lineage>
</organism>
<dbReference type="Pfam" id="PF07535">
    <property type="entry name" value="zf-DBF"/>
    <property type="match status" value="1"/>
</dbReference>
<evidence type="ECO:0000256" key="2">
    <source>
        <dbReference type="ARBA" id="ARBA00022771"/>
    </source>
</evidence>
<feature type="compositionally biased region" description="Low complexity" evidence="5">
    <location>
        <begin position="357"/>
        <end position="368"/>
    </location>
</feature>
<dbReference type="InterPro" id="IPR038545">
    <property type="entry name" value="Znf_DBF_sf"/>
</dbReference>
<keyword evidence="8" id="KW-1185">Reference proteome</keyword>
<accession>A0ABR4MQM1</accession>
<dbReference type="InterPro" id="IPR036420">
    <property type="entry name" value="BRCT_dom_sf"/>
</dbReference>
<dbReference type="SUPFAM" id="SSF52113">
    <property type="entry name" value="BRCT domain"/>
    <property type="match status" value="1"/>
</dbReference>
<feature type="compositionally biased region" description="Low complexity" evidence="5">
    <location>
        <begin position="85"/>
        <end position="94"/>
    </location>
</feature>
<evidence type="ECO:0000313" key="7">
    <source>
        <dbReference type="EMBL" id="KAL2890544.1"/>
    </source>
</evidence>
<dbReference type="Gene3D" id="3.40.50.10190">
    <property type="entry name" value="BRCT domain"/>
    <property type="match status" value="1"/>
</dbReference>
<dbReference type="Pfam" id="PF08630">
    <property type="entry name" value="Dfp1_Him1_M"/>
    <property type="match status" value="1"/>
</dbReference>
<evidence type="ECO:0000256" key="4">
    <source>
        <dbReference type="PROSITE-ProRule" id="PRU00600"/>
    </source>
</evidence>
<feature type="region of interest" description="Disordered" evidence="5">
    <location>
        <begin position="592"/>
        <end position="611"/>
    </location>
</feature>